<name>A0A2N9AVD6_METEX</name>
<evidence type="ECO:0000313" key="3">
    <source>
        <dbReference type="Proteomes" id="UP000233769"/>
    </source>
</evidence>
<dbReference type="AlphaFoldDB" id="A0A2N9AVD6"/>
<dbReference type="InterPro" id="IPR011928">
    <property type="entry name" value="Phage_phiJL001_Gp84"/>
</dbReference>
<accession>A0A2N9AVD6</accession>
<reference evidence="3" key="1">
    <citation type="submission" date="2017-10" db="EMBL/GenBank/DDBJ databases">
        <authorList>
            <person name="Regsiter A."/>
            <person name="William W."/>
        </authorList>
    </citation>
    <scope>NUCLEOTIDE SEQUENCE [LARGE SCALE GENOMIC DNA]</scope>
</reference>
<dbReference type="Pfam" id="PF09356">
    <property type="entry name" value="Phage_BR0599"/>
    <property type="match status" value="1"/>
</dbReference>
<gene>
    <name evidence="2" type="ORF">TK0001_4598</name>
</gene>
<dbReference type="EMBL" id="LT962688">
    <property type="protein sequence ID" value="SOR31200.1"/>
    <property type="molecule type" value="Genomic_DNA"/>
</dbReference>
<evidence type="ECO:0000313" key="2">
    <source>
        <dbReference type="EMBL" id="SOR31200.1"/>
    </source>
</evidence>
<sequence length="297" mass="31219">MRAVPPRLAARLKGGATTLCRCWALRRRDGLVLGFTDHDRDLVLSGVTYTARSGLEAAEASAELGFAVGGGEVAGALTSAGITEADVAAGLYDGAGVETWLVDWAEPEARLLLDVATLGEIRREGGAFVAELRGLMHRLDVTVGRSFRAACDAELGDARCRLDLADPRFRATGTVRAASEPGRLSVALAGSFAVGWFSGGRLTWDTGANAGHAADLRGHRRDGAATILDLWDPPPRPVVTGDTFTLVAGCDKSLAACRGKFANTLNFQGFPHMPGNDFVLRSGPEAGARLDGSSLFR</sequence>
<dbReference type="InterPro" id="IPR018964">
    <property type="entry name" value="Phage_phiJL001_Gp84_C"/>
</dbReference>
<organism evidence="2 3">
    <name type="scientific">Methylorubrum extorquens</name>
    <name type="common">Methylobacterium dichloromethanicum</name>
    <name type="synonym">Methylobacterium extorquens</name>
    <dbReference type="NCBI Taxonomy" id="408"/>
    <lineage>
        <taxon>Bacteria</taxon>
        <taxon>Pseudomonadati</taxon>
        <taxon>Pseudomonadota</taxon>
        <taxon>Alphaproteobacteria</taxon>
        <taxon>Hyphomicrobiales</taxon>
        <taxon>Methylobacteriaceae</taxon>
        <taxon>Methylorubrum</taxon>
    </lineage>
</organism>
<proteinExistence type="predicted"/>
<protein>
    <recommendedName>
        <fullName evidence="1">Bacteriophage phiJL001 Gp84 C-terminal domain-containing protein</fullName>
    </recommendedName>
</protein>
<feature type="domain" description="Bacteriophage phiJL001 Gp84 C-terminal" evidence="1">
    <location>
        <begin position="195"/>
        <end position="277"/>
    </location>
</feature>
<dbReference type="Proteomes" id="UP000233769">
    <property type="component" value="Chromosome tk0001"/>
</dbReference>
<evidence type="ECO:0000259" key="1">
    <source>
        <dbReference type="Pfam" id="PF09356"/>
    </source>
</evidence>
<dbReference type="Pfam" id="PF09931">
    <property type="entry name" value="Phage_phiJL001_Gp84_N"/>
    <property type="match status" value="1"/>
</dbReference>
<dbReference type="NCBIfam" id="TIGR02218">
    <property type="entry name" value="phg_TIGR02218"/>
    <property type="match status" value="1"/>
</dbReference>